<dbReference type="EMBL" id="VDUZ01000046">
    <property type="protein sequence ID" value="TXL71270.1"/>
    <property type="molecule type" value="Genomic_DNA"/>
</dbReference>
<dbReference type="SUPFAM" id="SSF52540">
    <property type="entry name" value="P-loop containing nucleoside triphosphate hydrolases"/>
    <property type="match status" value="2"/>
</dbReference>
<dbReference type="Pfam" id="PF00271">
    <property type="entry name" value="Helicase_C"/>
    <property type="match status" value="1"/>
</dbReference>
<evidence type="ECO:0000259" key="2">
    <source>
        <dbReference type="PROSITE" id="PS51194"/>
    </source>
</evidence>
<reference evidence="3 4" key="1">
    <citation type="submission" date="2019-06" db="EMBL/GenBank/DDBJ databases">
        <title>New taxonomy in bacterial strain CC-CFT640, isolated from vineyard.</title>
        <authorList>
            <person name="Lin S.-Y."/>
            <person name="Tsai C.-F."/>
            <person name="Young C.-C."/>
        </authorList>
    </citation>
    <scope>NUCLEOTIDE SEQUENCE [LARGE SCALE GENOMIC DNA]</scope>
    <source>
        <strain evidence="3 4">CC-CFT640</strain>
    </source>
</reference>
<accession>A0A5C8PBU3</accession>
<evidence type="ECO:0000313" key="3">
    <source>
        <dbReference type="EMBL" id="TXL71270.1"/>
    </source>
</evidence>
<dbReference type="Gene3D" id="3.40.50.300">
    <property type="entry name" value="P-loop containing nucleotide triphosphate hydrolases"/>
    <property type="match status" value="1"/>
</dbReference>
<dbReference type="CDD" id="cd18785">
    <property type="entry name" value="SF2_C"/>
    <property type="match status" value="1"/>
</dbReference>
<dbReference type="OrthoDB" id="713315at2"/>
<feature type="domain" description="Helicase C-terminal" evidence="2">
    <location>
        <begin position="881"/>
        <end position="1034"/>
    </location>
</feature>
<dbReference type="AlphaFoldDB" id="A0A5C8PBU3"/>
<organism evidence="3 4">
    <name type="scientific">Vineibacter terrae</name>
    <dbReference type="NCBI Taxonomy" id="2586908"/>
    <lineage>
        <taxon>Bacteria</taxon>
        <taxon>Pseudomonadati</taxon>
        <taxon>Pseudomonadota</taxon>
        <taxon>Alphaproteobacteria</taxon>
        <taxon>Hyphomicrobiales</taxon>
        <taxon>Vineibacter</taxon>
    </lineage>
</organism>
<sequence>MTQSVEIRAGIVDLFRRDLIGPGPQDSDLATERLNESPSRWYLTGFLAPADDPMGLDGAPDDDPSAQEEMEIDVEEPDTDGAGGAAGDADEPETPNTRRRFLPSSIGLTVLLDPDVTEVEARVSWGDYRTEPPLPEAILLPEPEESVEESKPERIERPVVDWVRAPREQRVRLRVHDGRNAPSVVPESAAEQVRGGGLVLETHARLFSYATPDGRTERVRALTVFLVNRRAKVHRYYADVSYAFQARLGLVCESGFRPRHDLSGYGARDWDVRIADLHYRDVREWAIGRNAAAGWDSAADAAGIVTHVWTDPLPSAEVERVAPNEDADLKARVTFGMETLAALAEGDGKALGDALSDLPALYGLWIDAEHGKLQRLPVRRRETGERLIAYMNAAKGRIADGIAVLARDARARMAFRFMNLAVARAARRRTAGAKGNPDAMDAPQWRPFQLAFILLNLAGLADRRHADRETADLLFFPTGGGKTEAYLGLAAFVIAYRRLMGPGVLGAGVAVIMRYTLRLLTLDQLARAAGVVCALELMRTDPANIDDKGRRLLGDWYIEIGLWVGSDASPNRLGGRGDSNEATAVGRVRRYRNGRDKRAPAPLKACPWCGTPFTASSFACIPNEHTPRNLEIRCVNTACDFSRNRPLPVLTVDEPIYRRLPAFLIATVDKFASLPWVGETGAFFGHVDRFQDGVGFYGAAEPGEGQTLANGFSLDPPDLIIQDELHLIAGPLGTVAGLYEAAIDQLASRPGGDKPVRPKIVASTATVRRAADQIRALFDRPTTSIFPPPGIDRTDSFFARTVPASRDPARLYLGIAAQGRGPKLVFLRALTTLVAAAQAAYEAHAPAEAQGSSPADPYMTALCYFNALRELGGARRIVEDEVRDRAARYGTQRRRVQPADSPFADRSIREPMELTSRVSTDEVAKAKQRLEAVFGGDADTIDVALATNMISVGLDITRLGLMVVQGQPKTAAEYIQATSRVGRDHRRPGLVVAVLNLHKPRDRMHFEQFAQFHRTFYRAVEATSVTPWAARALDRALAAVVVAAARHVDAALTPEAAVAQLKDQIGTRAAVRDAIVARAPEPMVAGGRSALAALIDDLLDAWIRTADEQAAGGNVFAYARRKSPHRLLHMPLEPEIANLAEPHRHFVAGRSMRDVEPSVTLKVRDPYGNTIAHAEDLA</sequence>
<dbReference type="PROSITE" id="PS51194">
    <property type="entry name" value="HELICASE_CTER"/>
    <property type="match status" value="1"/>
</dbReference>
<feature type="region of interest" description="Disordered" evidence="1">
    <location>
        <begin position="48"/>
        <end position="101"/>
    </location>
</feature>
<comment type="caution">
    <text evidence="3">The sequence shown here is derived from an EMBL/GenBank/DDBJ whole genome shotgun (WGS) entry which is preliminary data.</text>
</comment>
<dbReference type="SMART" id="SM00490">
    <property type="entry name" value="HELICc"/>
    <property type="match status" value="1"/>
</dbReference>
<dbReference type="NCBIfam" id="NF038325">
    <property type="entry name" value="DISARM_DrmAS"/>
    <property type="match status" value="1"/>
</dbReference>
<dbReference type="InterPro" id="IPR001650">
    <property type="entry name" value="Helicase_C-like"/>
</dbReference>
<name>A0A5C8PBU3_9HYPH</name>
<keyword evidence="4" id="KW-1185">Reference proteome</keyword>
<proteinExistence type="predicted"/>
<gene>
    <name evidence="3" type="ORF">FHP25_30870</name>
</gene>
<evidence type="ECO:0000256" key="1">
    <source>
        <dbReference type="SAM" id="MobiDB-lite"/>
    </source>
</evidence>
<dbReference type="Proteomes" id="UP000321638">
    <property type="component" value="Unassembled WGS sequence"/>
</dbReference>
<evidence type="ECO:0000313" key="4">
    <source>
        <dbReference type="Proteomes" id="UP000321638"/>
    </source>
</evidence>
<protein>
    <recommendedName>
        <fullName evidence="2">Helicase C-terminal domain-containing protein</fullName>
    </recommendedName>
</protein>
<dbReference type="InterPro" id="IPR027417">
    <property type="entry name" value="P-loop_NTPase"/>
</dbReference>
<feature type="compositionally biased region" description="Acidic residues" evidence="1">
    <location>
        <begin position="59"/>
        <end position="79"/>
    </location>
</feature>